<feature type="compositionally biased region" description="Gly residues" evidence="1">
    <location>
        <begin position="398"/>
        <end position="409"/>
    </location>
</feature>
<comment type="caution">
    <text evidence="2">The sequence shown here is derived from an EMBL/GenBank/DDBJ whole genome shotgun (WGS) entry which is preliminary data.</text>
</comment>
<feature type="compositionally biased region" description="Low complexity" evidence="1">
    <location>
        <begin position="198"/>
        <end position="215"/>
    </location>
</feature>
<keyword evidence="3" id="KW-1185">Reference proteome</keyword>
<name>A0ABQ6N9C8_9STRA</name>
<feature type="compositionally biased region" description="Pro residues" evidence="1">
    <location>
        <begin position="247"/>
        <end position="261"/>
    </location>
</feature>
<feature type="region of interest" description="Disordered" evidence="1">
    <location>
        <begin position="180"/>
        <end position="215"/>
    </location>
</feature>
<evidence type="ECO:0000256" key="1">
    <source>
        <dbReference type="SAM" id="MobiDB-lite"/>
    </source>
</evidence>
<feature type="non-terminal residue" evidence="2">
    <location>
        <position position="457"/>
    </location>
</feature>
<evidence type="ECO:0000313" key="2">
    <source>
        <dbReference type="EMBL" id="GMI43660.1"/>
    </source>
</evidence>
<evidence type="ECO:0000313" key="3">
    <source>
        <dbReference type="Proteomes" id="UP001165060"/>
    </source>
</evidence>
<feature type="compositionally biased region" description="Low complexity" evidence="1">
    <location>
        <begin position="388"/>
        <end position="397"/>
    </location>
</feature>
<accession>A0ABQ6N9C8</accession>
<feature type="region of interest" description="Disordered" evidence="1">
    <location>
        <begin position="309"/>
        <end position="430"/>
    </location>
</feature>
<feature type="compositionally biased region" description="Basic and acidic residues" evidence="1">
    <location>
        <begin position="324"/>
        <end position="352"/>
    </location>
</feature>
<dbReference type="EMBL" id="BRYB01002357">
    <property type="protein sequence ID" value="GMI43660.1"/>
    <property type="molecule type" value="Genomic_DNA"/>
</dbReference>
<organism evidence="2 3">
    <name type="scientific">Tetraparma gracilis</name>
    <dbReference type="NCBI Taxonomy" id="2962635"/>
    <lineage>
        <taxon>Eukaryota</taxon>
        <taxon>Sar</taxon>
        <taxon>Stramenopiles</taxon>
        <taxon>Ochrophyta</taxon>
        <taxon>Bolidophyceae</taxon>
        <taxon>Parmales</taxon>
        <taxon>Triparmaceae</taxon>
        <taxon>Tetraparma</taxon>
    </lineage>
</organism>
<feature type="compositionally biased region" description="Basic and acidic residues" evidence="1">
    <location>
        <begin position="372"/>
        <end position="382"/>
    </location>
</feature>
<protein>
    <submittedName>
        <fullName evidence="2">Uncharacterized protein</fullName>
    </submittedName>
</protein>
<dbReference type="Proteomes" id="UP001165060">
    <property type="component" value="Unassembled WGS sequence"/>
</dbReference>
<sequence length="457" mass="48507">MYAFMSAPSNPAACSASIALDLLLRRFSSACASLIRAGLSDAEPALHGQLAEAARRAGGGALAEALERAERRPPPSAPPVPLLEGCALPEGCPSGSCAAAAPRPPSASASSAAASLERLHLLLLPSLSRLCVDALSHPARGSLKAAAPKLNAALNFRREPCRDLALRVILARLGGVWDLPKASRGRSRVPDPRRDPFAARPAARRAAPSGPAPAAWLDAPALQPMLPLAPLASPMSAPDDVSWLGVPAPPPTPPPRAGRPPGPRKKGRDRRGREQWTSEMPGSHLEKQMVYKAETRARLQLGERNEAAARVARVARRPPPRLPTLHERVQTEEREFVELQGAHELEELRVSDGETSSSDGETSSSGEEGDDPREPQRREPQWKKKRSAPPLAAAAAKGGLGGLFAGLGGEAAAPPPREVARAASRKKRRAARRQVLRLRALRAENFVARCRAGRPAT</sequence>
<gene>
    <name evidence="2" type="ORF">TeGR_g123</name>
</gene>
<proteinExistence type="predicted"/>
<feature type="compositionally biased region" description="Low complexity" evidence="1">
    <location>
        <begin position="353"/>
        <end position="366"/>
    </location>
</feature>
<reference evidence="2 3" key="1">
    <citation type="journal article" date="2023" name="Commun. Biol.">
        <title>Genome analysis of Parmales, the sister group of diatoms, reveals the evolutionary specialization of diatoms from phago-mixotrophs to photoautotrophs.</title>
        <authorList>
            <person name="Ban H."/>
            <person name="Sato S."/>
            <person name="Yoshikawa S."/>
            <person name="Yamada K."/>
            <person name="Nakamura Y."/>
            <person name="Ichinomiya M."/>
            <person name="Sato N."/>
            <person name="Blanc-Mathieu R."/>
            <person name="Endo H."/>
            <person name="Kuwata A."/>
            <person name="Ogata H."/>
        </authorList>
    </citation>
    <scope>NUCLEOTIDE SEQUENCE [LARGE SCALE GENOMIC DNA]</scope>
</reference>
<feature type="region of interest" description="Disordered" evidence="1">
    <location>
        <begin position="233"/>
        <end position="283"/>
    </location>
</feature>
<feature type="compositionally biased region" description="Basic and acidic residues" evidence="1">
    <location>
        <begin position="188"/>
        <end position="197"/>
    </location>
</feature>